<dbReference type="SUPFAM" id="SSF48024">
    <property type="entry name" value="N-terminal domain of DnaB helicase"/>
    <property type="match status" value="1"/>
</dbReference>
<dbReference type="GO" id="GO:0005524">
    <property type="term" value="F:ATP binding"/>
    <property type="evidence" value="ECO:0007669"/>
    <property type="project" value="InterPro"/>
</dbReference>
<keyword evidence="4" id="KW-0378">Hydrolase</keyword>
<evidence type="ECO:0000256" key="1">
    <source>
        <dbReference type="ARBA" id="ARBA00022705"/>
    </source>
</evidence>
<keyword evidence="5" id="KW-1185">Reference proteome</keyword>
<evidence type="ECO:0000259" key="3">
    <source>
        <dbReference type="Pfam" id="PF00772"/>
    </source>
</evidence>
<dbReference type="GO" id="GO:0003678">
    <property type="term" value="F:DNA helicase activity"/>
    <property type="evidence" value="ECO:0007669"/>
    <property type="project" value="InterPro"/>
</dbReference>
<protein>
    <submittedName>
        <fullName evidence="4">DNA helicase</fullName>
    </submittedName>
</protein>
<dbReference type="RefSeq" id="WP_143910901.1">
    <property type="nucleotide sequence ID" value="NZ_CP041766.1"/>
</dbReference>
<evidence type="ECO:0000256" key="2">
    <source>
        <dbReference type="ARBA" id="ARBA00023125"/>
    </source>
</evidence>
<dbReference type="EMBL" id="CP041766">
    <property type="protein sequence ID" value="QDQ99498.1"/>
    <property type="molecule type" value="Genomic_DNA"/>
</dbReference>
<geneLocation type="plasmid" evidence="4">
    <name>unnamed</name>
</geneLocation>
<feature type="domain" description="DNA helicase DnaB-like N-terminal" evidence="3">
    <location>
        <begin position="5"/>
        <end position="78"/>
    </location>
</feature>
<evidence type="ECO:0000313" key="4">
    <source>
        <dbReference type="EMBL" id="QDQ99498.1"/>
    </source>
</evidence>
<reference evidence="4 5" key="2">
    <citation type="submission" date="2019-07" db="EMBL/GenBank/DDBJ databases">
        <authorList>
            <person name="Huang Y."/>
        </authorList>
    </citation>
    <scope>NUCLEOTIDE SEQUENCE [LARGE SCALE GENOMIC DNA]</scope>
    <source>
        <strain evidence="4 5">HY188</strain>
        <plasmid evidence="4 5">unnamed</plasmid>
    </source>
</reference>
<dbReference type="KEGG" id="toy:FO059_18025"/>
<dbReference type="InterPro" id="IPR016136">
    <property type="entry name" value="DNA_helicase_N/primase_C"/>
</dbReference>
<keyword evidence="4" id="KW-0347">Helicase</keyword>
<keyword evidence="1" id="KW-0235">DNA replication</keyword>
<dbReference type="Gene3D" id="1.10.860.10">
    <property type="entry name" value="DNAb Helicase, Chain A"/>
    <property type="match status" value="1"/>
</dbReference>
<dbReference type="Proteomes" id="UP000317344">
    <property type="component" value="Plasmid unnamed"/>
</dbReference>
<accession>A0A516X8W2</accession>
<dbReference type="GO" id="GO:0003677">
    <property type="term" value="F:DNA binding"/>
    <property type="evidence" value="ECO:0007669"/>
    <property type="project" value="UniProtKB-KW"/>
</dbReference>
<gene>
    <name evidence="4" type="ORF">FO059_18025</name>
</gene>
<keyword evidence="4" id="KW-0547">Nucleotide-binding</keyword>
<dbReference type="InterPro" id="IPR036185">
    <property type="entry name" value="DNA_heli_DnaB-like_N_sf"/>
</dbReference>
<dbReference type="OrthoDB" id="4373732at2"/>
<dbReference type="Pfam" id="PF00772">
    <property type="entry name" value="DnaB"/>
    <property type="match status" value="1"/>
</dbReference>
<dbReference type="AlphaFoldDB" id="A0A516X8W2"/>
<proteinExistence type="predicted"/>
<organism evidence="4 5">
    <name type="scientific">Tomitella fengzijianii</name>
    <dbReference type="NCBI Taxonomy" id="2597660"/>
    <lineage>
        <taxon>Bacteria</taxon>
        <taxon>Bacillati</taxon>
        <taxon>Actinomycetota</taxon>
        <taxon>Actinomycetes</taxon>
        <taxon>Mycobacteriales</taxon>
        <taxon>Tomitella</taxon>
    </lineage>
</organism>
<keyword evidence="4" id="KW-0067">ATP-binding</keyword>
<keyword evidence="4" id="KW-0614">Plasmid</keyword>
<keyword evidence="2" id="KW-0238">DNA-binding</keyword>
<dbReference type="GO" id="GO:0006260">
    <property type="term" value="P:DNA replication"/>
    <property type="evidence" value="ECO:0007669"/>
    <property type="project" value="UniProtKB-KW"/>
</dbReference>
<sequence>MDEELPAELDTEATLLCAALWLRDTTRARLIAEHVHAADFTRPAHATIYTAWQRQVRAGQPHDAATVLARLTAAGTDEVPRTVHTALRGIITLGAEPTAAASHALDVVTAAYRRSYTALAATIAHAAEAAATDELFPILVEHGRRQRTQAYRLHTLRRTLGADPNDEGAAA</sequence>
<reference evidence="4 5" key="1">
    <citation type="submission" date="2019-07" db="EMBL/GenBank/DDBJ databases">
        <title>Tomitella cavernea sp. nov., an actinomycete isolated from soil.</title>
        <authorList>
            <person name="Cheng J."/>
        </authorList>
    </citation>
    <scope>NUCLEOTIDE SEQUENCE [LARGE SCALE GENOMIC DNA]</scope>
    <source>
        <strain evidence="4 5">HY188</strain>
        <plasmid evidence="4 5">unnamed</plasmid>
    </source>
</reference>
<dbReference type="InterPro" id="IPR007693">
    <property type="entry name" value="DNA_helicase_DnaB-like_N"/>
</dbReference>
<name>A0A516X8W2_9ACTN</name>
<evidence type="ECO:0000313" key="5">
    <source>
        <dbReference type="Proteomes" id="UP000317344"/>
    </source>
</evidence>